<name>A0ABP8QMZ0_9GAMM</name>
<organism evidence="2 3">
    <name type="scientific">Pseudaeromonas paramecii</name>
    <dbReference type="NCBI Taxonomy" id="2138166"/>
    <lineage>
        <taxon>Bacteria</taxon>
        <taxon>Pseudomonadati</taxon>
        <taxon>Pseudomonadota</taxon>
        <taxon>Gammaproteobacteria</taxon>
        <taxon>Aeromonadales</taxon>
        <taxon>Aeromonadaceae</taxon>
        <taxon>Pseudaeromonas</taxon>
    </lineage>
</organism>
<keyword evidence="3" id="KW-1185">Reference proteome</keyword>
<dbReference type="Pfam" id="PF07883">
    <property type="entry name" value="Cupin_2"/>
    <property type="match status" value="1"/>
</dbReference>
<dbReference type="Gene3D" id="2.60.120.10">
    <property type="entry name" value="Jelly Rolls"/>
    <property type="match status" value="1"/>
</dbReference>
<dbReference type="Proteomes" id="UP001501321">
    <property type="component" value="Unassembled WGS sequence"/>
</dbReference>
<dbReference type="InterPro" id="IPR011051">
    <property type="entry name" value="RmlC_Cupin_sf"/>
</dbReference>
<dbReference type="SUPFAM" id="SSF51182">
    <property type="entry name" value="RmlC-like cupins"/>
    <property type="match status" value="1"/>
</dbReference>
<dbReference type="RefSeq" id="WP_345014672.1">
    <property type="nucleotide sequence ID" value="NZ_BAABFC010000028.1"/>
</dbReference>
<dbReference type="InterPro" id="IPR014710">
    <property type="entry name" value="RmlC-like_jellyroll"/>
</dbReference>
<dbReference type="InterPro" id="IPR013096">
    <property type="entry name" value="Cupin_2"/>
</dbReference>
<evidence type="ECO:0000259" key="1">
    <source>
        <dbReference type="Pfam" id="PF07883"/>
    </source>
</evidence>
<feature type="domain" description="Cupin type-2" evidence="1">
    <location>
        <begin position="56"/>
        <end position="110"/>
    </location>
</feature>
<evidence type="ECO:0000313" key="2">
    <source>
        <dbReference type="EMBL" id="GAA4503745.1"/>
    </source>
</evidence>
<evidence type="ECO:0000313" key="3">
    <source>
        <dbReference type="Proteomes" id="UP001501321"/>
    </source>
</evidence>
<comment type="caution">
    <text evidence="2">The sequence shown here is derived from an EMBL/GenBank/DDBJ whole genome shotgun (WGS) entry which is preliminary data.</text>
</comment>
<gene>
    <name evidence="2" type="ORF">GCM10023095_30490</name>
</gene>
<protein>
    <submittedName>
        <fullName evidence="2">Cupin domain-containing protein</fullName>
    </submittedName>
</protein>
<dbReference type="EMBL" id="BAABFC010000028">
    <property type="protein sequence ID" value="GAA4503745.1"/>
    <property type="molecule type" value="Genomic_DNA"/>
</dbReference>
<dbReference type="CDD" id="cd06981">
    <property type="entry name" value="cupin_reut_a1446"/>
    <property type="match status" value="1"/>
</dbReference>
<reference evidence="3" key="1">
    <citation type="journal article" date="2019" name="Int. J. Syst. Evol. Microbiol.">
        <title>The Global Catalogue of Microorganisms (GCM) 10K type strain sequencing project: providing services to taxonomists for standard genome sequencing and annotation.</title>
        <authorList>
            <consortium name="The Broad Institute Genomics Platform"/>
            <consortium name="The Broad Institute Genome Sequencing Center for Infectious Disease"/>
            <person name="Wu L."/>
            <person name="Ma J."/>
        </authorList>
    </citation>
    <scope>NUCLEOTIDE SEQUENCE [LARGE SCALE GENOMIC DNA]</scope>
    <source>
        <strain evidence="3">JCM 32226</strain>
    </source>
</reference>
<accession>A0ABP8QMZ0</accession>
<proteinExistence type="predicted"/>
<sequence>MNTPSNAPGHRQCLLAELPASLDAEQFELLHQAGDLRLLRILSCGQTAPETGWFDQAEDEWVCLLQGAARLEFAEAAPVTLGPGDALLIPAHCRHKVAWTPDDQITVWLALHLPTRP</sequence>